<dbReference type="PRINTS" id="PR00344">
    <property type="entry name" value="BCTRLSENSOR"/>
</dbReference>
<proteinExistence type="predicted"/>
<dbReference type="PIRSF" id="PIRSF037314">
    <property type="entry name" value="STHK_MctS"/>
    <property type="match status" value="1"/>
</dbReference>
<evidence type="ECO:0000256" key="11">
    <source>
        <dbReference type="ARBA" id="ARBA00022692"/>
    </source>
</evidence>
<accession>A0AAW7XNE1</accession>
<dbReference type="Pfam" id="PF07730">
    <property type="entry name" value="HisKA_3"/>
    <property type="match status" value="1"/>
</dbReference>
<keyword evidence="9" id="KW-0963">Cytoplasm</keyword>
<evidence type="ECO:0000256" key="9">
    <source>
        <dbReference type="ARBA" id="ARBA00022490"/>
    </source>
</evidence>
<dbReference type="PANTHER" id="PTHR24421">
    <property type="entry name" value="NITRATE/NITRITE SENSOR PROTEIN NARX-RELATED"/>
    <property type="match status" value="1"/>
</dbReference>
<dbReference type="SUPFAM" id="SSF55874">
    <property type="entry name" value="ATPase domain of HSP90 chaperone/DNA topoisomerase II/histidine kinase"/>
    <property type="match status" value="1"/>
</dbReference>
<keyword evidence="11 21" id="KW-0812">Transmembrane</keyword>
<reference evidence="23" key="1">
    <citation type="submission" date="2023-07" db="EMBL/GenBank/DDBJ databases">
        <title>Genome content predicts the carbon catabolic preferences of heterotrophic bacteria.</title>
        <authorList>
            <person name="Gralka M."/>
        </authorList>
    </citation>
    <scope>NUCLEOTIDE SEQUENCE</scope>
    <source>
        <strain evidence="24">5G01</strain>
        <strain evidence="23">I2M16</strain>
    </source>
</reference>
<evidence type="ECO:0000256" key="1">
    <source>
        <dbReference type="ARBA" id="ARBA00000085"/>
    </source>
</evidence>
<comment type="subcellular location">
    <subcellularLocation>
        <location evidence="4">Cell membrane</location>
        <topology evidence="4">Multi-pass membrane protein</topology>
    </subcellularLocation>
    <subcellularLocation>
        <location evidence="3">Cytoplasm</location>
    </subcellularLocation>
</comment>
<evidence type="ECO:0000256" key="5">
    <source>
        <dbReference type="ARBA" id="ARBA00012438"/>
    </source>
</evidence>
<evidence type="ECO:0000313" key="23">
    <source>
        <dbReference type="EMBL" id="MDO6454834.1"/>
    </source>
</evidence>
<keyword evidence="13" id="KW-0418">Kinase</keyword>
<keyword evidence="14 21" id="KW-1133">Transmembrane helix</keyword>
<dbReference type="GO" id="GO:0005886">
    <property type="term" value="C:plasma membrane"/>
    <property type="evidence" value="ECO:0007669"/>
    <property type="project" value="UniProtKB-SubCell"/>
</dbReference>
<evidence type="ECO:0000256" key="17">
    <source>
        <dbReference type="ARBA" id="ARBA00023014"/>
    </source>
</evidence>
<feature type="domain" description="Histidine kinase" evidence="22">
    <location>
        <begin position="253"/>
        <end position="448"/>
    </location>
</feature>
<evidence type="ECO:0000313" key="26">
    <source>
        <dbReference type="Proteomes" id="UP001177341"/>
    </source>
</evidence>
<dbReference type="EMBL" id="JAUYVO010000005">
    <property type="protein sequence ID" value="MDP2522657.1"/>
    <property type="molecule type" value="Genomic_DNA"/>
</dbReference>
<dbReference type="Gene3D" id="1.20.5.1930">
    <property type="match status" value="1"/>
</dbReference>
<keyword evidence="15" id="KW-0408">Iron</keyword>
<keyword evidence="12" id="KW-0479">Metal-binding</keyword>
<evidence type="ECO:0000256" key="14">
    <source>
        <dbReference type="ARBA" id="ARBA00022989"/>
    </source>
</evidence>
<comment type="cofactor">
    <cofactor evidence="2">
        <name>[4Fe-4S] cluster</name>
        <dbReference type="ChEBI" id="CHEBI:49883"/>
    </cofactor>
</comment>
<keyword evidence="7" id="KW-1003">Cell membrane</keyword>
<dbReference type="CDD" id="cd12912">
    <property type="entry name" value="PDC2_MCP_like"/>
    <property type="match status" value="1"/>
</dbReference>
<evidence type="ECO:0000256" key="19">
    <source>
        <dbReference type="ARBA" id="ARBA00024827"/>
    </source>
</evidence>
<keyword evidence="8" id="KW-0004">4Fe-4S</keyword>
<sequence>MSLKLKILTLALLPLLLVTATITLINVNQAQTLSELEIQTFEQNLLTSKRNELKNYVELGLTAISQVINDESLTQEAAQSEVKRILHSLTFGEDGYFFVYDGEGVNLVHPAQPELVGQPLLTLRDGAGDLVIASLLNVAKQGGGYHRYTWRKPSLGDEEDKLGYVVELPKWGWILGTGLYVDDIAKEISRVRQQVTINIRNSFFTVVVLTAASAVIIIAIGVAINLHEGRLADGRLRQLAHKSVQFQVSQRRRFARELHDGINQLIVSVKFRIELAANKIKKGDLTASQDLSKGMEVLNQAIKEVRRLSHDLRPSLLDDLGLKSALKSLLDEYEARTGITVEAELGLPVERLPDDIEITLYRVIQEALCNVEKHSGADEVRLKTSLHGSQIVLKLSDNGDGFDITKASQQAGIGIRNMHDRIELLSGEFAITSEIGRGTQLRVKLPLS</sequence>
<dbReference type="GO" id="GO:0000155">
    <property type="term" value="F:phosphorelay sensor kinase activity"/>
    <property type="evidence" value="ECO:0007669"/>
    <property type="project" value="InterPro"/>
</dbReference>
<name>A0AAW7XNE1_9GAMM</name>
<evidence type="ECO:0000256" key="7">
    <source>
        <dbReference type="ARBA" id="ARBA00022475"/>
    </source>
</evidence>
<keyword evidence="26" id="KW-1185">Reference proteome</keyword>
<dbReference type="Gene3D" id="3.30.450.20">
    <property type="entry name" value="PAS domain"/>
    <property type="match status" value="1"/>
</dbReference>
<protein>
    <recommendedName>
        <fullName evidence="6">Oxygen sensor histidine kinase NreB</fullName>
        <ecNumber evidence="5">2.7.13.3</ecNumber>
    </recommendedName>
    <alternativeName>
        <fullName evidence="20">Nitrogen regulation protein B</fullName>
    </alternativeName>
</protein>
<dbReference type="CDD" id="cd16917">
    <property type="entry name" value="HATPase_UhpB-NarQ-NarX-like"/>
    <property type="match status" value="1"/>
</dbReference>
<dbReference type="EMBL" id="JAUOPG010000010">
    <property type="protein sequence ID" value="MDO6454834.1"/>
    <property type="molecule type" value="Genomic_DNA"/>
</dbReference>
<evidence type="ECO:0000256" key="12">
    <source>
        <dbReference type="ARBA" id="ARBA00022723"/>
    </source>
</evidence>
<dbReference type="AlphaFoldDB" id="A0AAW7XNE1"/>
<dbReference type="InterPro" id="IPR036890">
    <property type="entry name" value="HATPase_C_sf"/>
</dbReference>
<dbReference type="GO" id="GO:0005737">
    <property type="term" value="C:cytoplasm"/>
    <property type="evidence" value="ECO:0007669"/>
    <property type="project" value="UniProtKB-SubCell"/>
</dbReference>
<evidence type="ECO:0000256" key="18">
    <source>
        <dbReference type="ARBA" id="ARBA00023136"/>
    </source>
</evidence>
<dbReference type="EC" id="2.7.13.3" evidence="5"/>
<dbReference type="InterPro" id="IPR011712">
    <property type="entry name" value="Sig_transdc_His_kin_sub3_dim/P"/>
</dbReference>
<evidence type="ECO:0000256" key="8">
    <source>
        <dbReference type="ARBA" id="ARBA00022485"/>
    </source>
</evidence>
<dbReference type="InterPro" id="IPR004358">
    <property type="entry name" value="Sig_transdc_His_kin-like_C"/>
</dbReference>
<dbReference type="GO" id="GO:0046872">
    <property type="term" value="F:metal ion binding"/>
    <property type="evidence" value="ECO:0007669"/>
    <property type="project" value="UniProtKB-KW"/>
</dbReference>
<dbReference type="RefSeq" id="WP_075171791.1">
    <property type="nucleotide sequence ID" value="NZ_JAUOPG010000010.1"/>
</dbReference>
<comment type="caution">
    <text evidence="23">The sequence shown here is derived from an EMBL/GenBank/DDBJ whole genome shotgun (WGS) entry which is preliminary data.</text>
</comment>
<keyword evidence="16" id="KW-0902">Two-component regulatory system</keyword>
<dbReference type="InterPro" id="IPR050482">
    <property type="entry name" value="Sensor_HK_TwoCompSys"/>
</dbReference>
<organism evidence="23 25">
    <name type="scientific">Neptunomonas phycophila</name>
    <dbReference type="NCBI Taxonomy" id="1572645"/>
    <lineage>
        <taxon>Bacteria</taxon>
        <taxon>Pseudomonadati</taxon>
        <taxon>Pseudomonadota</taxon>
        <taxon>Gammaproteobacteria</taxon>
        <taxon>Oceanospirillales</taxon>
        <taxon>Oceanospirillaceae</taxon>
        <taxon>Neptunomonas</taxon>
    </lineage>
</organism>
<evidence type="ECO:0000259" key="22">
    <source>
        <dbReference type="PROSITE" id="PS50109"/>
    </source>
</evidence>
<keyword evidence="18 21" id="KW-0472">Membrane</keyword>
<comment type="function">
    <text evidence="19">Member of the two-component regulatory system NreB/NreC involved in the control of dissimilatory nitrate/nitrite reduction in response to oxygen. NreB functions as a direct oxygen sensor histidine kinase which is autophosphorylated, in the absence of oxygen, probably at the conserved histidine residue, and transfers its phosphate group probably to a conserved aspartate residue of NreC. NreB/NreC activates the expression of the nitrate (narGHJI) and nitrite (nir) reductase operons, as well as the putative nitrate transporter gene narT.</text>
</comment>
<dbReference type="Proteomes" id="UP001177341">
    <property type="component" value="Unassembled WGS sequence"/>
</dbReference>
<evidence type="ECO:0000256" key="13">
    <source>
        <dbReference type="ARBA" id="ARBA00022777"/>
    </source>
</evidence>
<dbReference type="SMART" id="SM01049">
    <property type="entry name" value="Cache_2"/>
    <property type="match status" value="1"/>
</dbReference>
<evidence type="ECO:0000256" key="21">
    <source>
        <dbReference type="SAM" id="Phobius"/>
    </source>
</evidence>
<gene>
    <name evidence="23" type="ORF">Q4490_14780</name>
    <name evidence="24" type="ORF">Q8W30_08745</name>
</gene>
<evidence type="ECO:0000256" key="15">
    <source>
        <dbReference type="ARBA" id="ARBA00023004"/>
    </source>
</evidence>
<evidence type="ECO:0000256" key="3">
    <source>
        <dbReference type="ARBA" id="ARBA00004496"/>
    </source>
</evidence>
<dbReference type="InterPro" id="IPR003594">
    <property type="entry name" value="HATPase_dom"/>
</dbReference>
<evidence type="ECO:0000256" key="4">
    <source>
        <dbReference type="ARBA" id="ARBA00004651"/>
    </source>
</evidence>
<dbReference type="Proteomes" id="UP001169862">
    <property type="component" value="Unassembled WGS sequence"/>
</dbReference>
<keyword evidence="17" id="KW-0411">Iron-sulfur</keyword>
<evidence type="ECO:0000256" key="16">
    <source>
        <dbReference type="ARBA" id="ARBA00023012"/>
    </source>
</evidence>
<dbReference type="Pfam" id="PF17200">
    <property type="entry name" value="sCache_2"/>
    <property type="match status" value="1"/>
</dbReference>
<evidence type="ECO:0000313" key="24">
    <source>
        <dbReference type="EMBL" id="MDP2522657.1"/>
    </source>
</evidence>
<dbReference type="PROSITE" id="PS50109">
    <property type="entry name" value="HIS_KIN"/>
    <property type="match status" value="1"/>
</dbReference>
<evidence type="ECO:0000256" key="20">
    <source>
        <dbReference type="ARBA" id="ARBA00030800"/>
    </source>
</evidence>
<comment type="catalytic activity">
    <reaction evidence="1">
        <text>ATP + protein L-histidine = ADP + protein N-phospho-L-histidine.</text>
        <dbReference type="EC" id="2.7.13.3"/>
    </reaction>
</comment>
<dbReference type="InterPro" id="IPR017171">
    <property type="entry name" value="Sig_transdc_His_kinase_MctS"/>
</dbReference>
<feature type="transmembrane region" description="Helical" evidence="21">
    <location>
        <begin position="203"/>
        <end position="226"/>
    </location>
</feature>
<dbReference type="GO" id="GO:0046983">
    <property type="term" value="F:protein dimerization activity"/>
    <property type="evidence" value="ECO:0007669"/>
    <property type="project" value="InterPro"/>
</dbReference>
<dbReference type="GO" id="GO:0051539">
    <property type="term" value="F:4 iron, 4 sulfur cluster binding"/>
    <property type="evidence" value="ECO:0007669"/>
    <property type="project" value="UniProtKB-KW"/>
</dbReference>
<dbReference type="InterPro" id="IPR033480">
    <property type="entry name" value="sCache_2"/>
</dbReference>
<evidence type="ECO:0000256" key="10">
    <source>
        <dbReference type="ARBA" id="ARBA00022679"/>
    </source>
</evidence>
<evidence type="ECO:0000256" key="2">
    <source>
        <dbReference type="ARBA" id="ARBA00001966"/>
    </source>
</evidence>
<dbReference type="PANTHER" id="PTHR24421:SF59">
    <property type="entry name" value="OXYGEN SENSOR HISTIDINE KINASE NREB"/>
    <property type="match status" value="1"/>
</dbReference>
<dbReference type="Gene3D" id="3.30.565.10">
    <property type="entry name" value="Histidine kinase-like ATPase, C-terminal domain"/>
    <property type="match status" value="1"/>
</dbReference>
<dbReference type="InterPro" id="IPR005467">
    <property type="entry name" value="His_kinase_dom"/>
</dbReference>
<evidence type="ECO:0000313" key="25">
    <source>
        <dbReference type="Proteomes" id="UP001169862"/>
    </source>
</evidence>
<dbReference type="Pfam" id="PF02518">
    <property type="entry name" value="HATPase_c"/>
    <property type="match status" value="1"/>
</dbReference>
<evidence type="ECO:0000256" key="6">
    <source>
        <dbReference type="ARBA" id="ARBA00017322"/>
    </source>
</evidence>
<keyword evidence="10" id="KW-0808">Transferase</keyword>